<dbReference type="GO" id="GO:0005737">
    <property type="term" value="C:cytoplasm"/>
    <property type="evidence" value="ECO:0007669"/>
    <property type="project" value="UniProtKB-ARBA"/>
</dbReference>
<dbReference type="InterPro" id="IPR010482">
    <property type="entry name" value="TECPR1-like_DysF"/>
</dbReference>
<dbReference type="GO" id="GO:0098588">
    <property type="term" value="C:bounding membrane of organelle"/>
    <property type="evidence" value="ECO:0007669"/>
    <property type="project" value="UniProtKB-ARBA"/>
</dbReference>
<dbReference type="InterPro" id="IPR009091">
    <property type="entry name" value="RCC1/BLIP-II"/>
</dbReference>
<dbReference type="InterPro" id="IPR006614">
    <property type="entry name" value="Peroxin/Ferlin"/>
</dbReference>
<dbReference type="Pfam" id="PF06398">
    <property type="entry name" value="Pex24p"/>
    <property type="match status" value="1"/>
</dbReference>
<evidence type="ECO:0000313" key="6">
    <source>
        <dbReference type="EMBL" id="CAH1399644.1"/>
    </source>
</evidence>
<dbReference type="SMART" id="SM00908">
    <property type="entry name" value="Gal-bind_lectin"/>
    <property type="match status" value="1"/>
</dbReference>
<feature type="region of interest" description="Disordered" evidence="4">
    <location>
        <begin position="417"/>
        <end position="465"/>
    </location>
</feature>
<dbReference type="SUPFAM" id="SSF49899">
    <property type="entry name" value="Concanavalin A-like lectins/glucanases"/>
    <property type="match status" value="1"/>
</dbReference>
<dbReference type="EMBL" id="OV725080">
    <property type="protein sequence ID" value="CAH1399644.1"/>
    <property type="molecule type" value="Genomic_DNA"/>
</dbReference>
<evidence type="ECO:0000256" key="2">
    <source>
        <dbReference type="ARBA" id="ARBA00022734"/>
    </source>
</evidence>
<dbReference type="SMART" id="SM00276">
    <property type="entry name" value="GLECT"/>
    <property type="match status" value="1"/>
</dbReference>
<reference evidence="6" key="1">
    <citation type="submission" date="2022-01" db="EMBL/GenBank/DDBJ databases">
        <authorList>
            <person name="King R."/>
        </authorList>
    </citation>
    <scope>NUCLEOTIDE SEQUENCE</scope>
</reference>
<evidence type="ECO:0000259" key="5">
    <source>
        <dbReference type="PROSITE" id="PS51304"/>
    </source>
</evidence>
<dbReference type="OrthoDB" id="72441at2759"/>
<proteinExistence type="inferred from homology"/>
<accession>A0A9P0HCS9</accession>
<dbReference type="Gene3D" id="2.60.120.200">
    <property type="match status" value="1"/>
</dbReference>
<organism evidence="6 7">
    <name type="scientific">Nezara viridula</name>
    <name type="common">Southern green stink bug</name>
    <name type="synonym">Cimex viridulus</name>
    <dbReference type="NCBI Taxonomy" id="85310"/>
    <lineage>
        <taxon>Eukaryota</taxon>
        <taxon>Metazoa</taxon>
        <taxon>Ecdysozoa</taxon>
        <taxon>Arthropoda</taxon>
        <taxon>Hexapoda</taxon>
        <taxon>Insecta</taxon>
        <taxon>Pterygota</taxon>
        <taxon>Neoptera</taxon>
        <taxon>Paraneoptera</taxon>
        <taxon>Hemiptera</taxon>
        <taxon>Heteroptera</taxon>
        <taxon>Panheteroptera</taxon>
        <taxon>Pentatomomorpha</taxon>
        <taxon>Pentatomoidea</taxon>
        <taxon>Pentatomidae</taxon>
        <taxon>Pentatominae</taxon>
        <taxon>Nezara</taxon>
    </lineage>
</organism>
<dbReference type="SMART" id="SM00694">
    <property type="entry name" value="DysFC"/>
    <property type="match status" value="2"/>
</dbReference>
<dbReference type="InterPro" id="IPR051513">
    <property type="entry name" value="Tectonin_beta-prop"/>
</dbReference>
<protein>
    <recommendedName>
        <fullName evidence="5">Galectin domain-containing protein</fullName>
    </recommendedName>
</protein>
<evidence type="ECO:0000313" key="7">
    <source>
        <dbReference type="Proteomes" id="UP001152798"/>
    </source>
</evidence>
<dbReference type="SMART" id="SM00706">
    <property type="entry name" value="TECPR"/>
    <property type="match status" value="10"/>
</dbReference>
<evidence type="ECO:0000256" key="1">
    <source>
        <dbReference type="ARBA" id="ARBA00005966"/>
    </source>
</evidence>
<keyword evidence="2" id="KW-0430">Lectin</keyword>
<dbReference type="PROSITE" id="PS51304">
    <property type="entry name" value="GALECTIN"/>
    <property type="match status" value="1"/>
</dbReference>
<name>A0A9P0HCS9_NEZVI</name>
<keyword evidence="3" id="KW-0677">Repeat</keyword>
<dbReference type="PANTHER" id="PTHR23250">
    <property type="entry name" value="DYSFERLIN-RELATED"/>
    <property type="match status" value="1"/>
</dbReference>
<dbReference type="InterPro" id="IPR001079">
    <property type="entry name" value="Galectin_CRD"/>
</dbReference>
<dbReference type="SMART" id="SM00693">
    <property type="entry name" value="DysFN"/>
    <property type="match status" value="2"/>
</dbReference>
<evidence type="ECO:0000256" key="3">
    <source>
        <dbReference type="ARBA" id="ARBA00022737"/>
    </source>
</evidence>
<dbReference type="CDD" id="cd00070">
    <property type="entry name" value="GLECT"/>
    <property type="match status" value="1"/>
</dbReference>
<dbReference type="Pfam" id="PF06462">
    <property type="entry name" value="Hyd_WA"/>
    <property type="match status" value="6"/>
</dbReference>
<dbReference type="Proteomes" id="UP001152798">
    <property type="component" value="Chromosome 4"/>
</dbReference>
<keyword evidence="7" id="KW-1185">Reference proteome</keyword>
<dbReference type="SUPFAM" id="SSF50985">
    <property type="entry name" value="RCC1/BLIP-II"/>
    <property type="match status" value="1"/>
</dbReference>
<dbReference type="PANTHER" id="PTHR23250:SF1">
    <property type="entry name" value="TECTONIN BETA-PROPELLER REPEAT-CONTAINING PROTEIN 1"/>
    <property type="match status" value="1"/>
</dbReference>
<gene>
    <name evidence="6" type="ORF">NEZAVI_LOCUS9054</name>
</gene>
<evidence type="ECO:0000256" key="4">
    <source>
        <dbReference type="SAM" id="MobiDB-lite"/>
    </source>
</evidence>
<sequence>MPSSMLFALNSEGRVFGLATNGTKWREFPYLSLDFKQISAVPHFLWALGGDRQIYLHVHGLDIPIKVKEESYENQRWYPLDGFSKRLLPTDRYQFSNIDGSVDRTLEKIRVPSMAWQWESEWHIETTLDGEPLDHDGWTYAVDFPATFYSTKQWSSCVRRRKWVRTRKYSALNSWCAIAPLHKDPTQEPFIYISVGGQSMSGAVQGTLQVWAVTAHGRVMWRKGVGMTCPEGTRWSCIPLPQGKEVKSLSCGTTGLVWAILWSGTILVRVGISAAMPMGESWVDVSPPEGSKLMEVNIGTNSVWVLTTENQAWFRKGVESSPSGTGWVGPIGSMLSLTVSPTDQVFGVGVDDRNIYFRVGVTMTEPTGKRWRCLNAAAQLSRGGSVSSLPSYARHRSTQSLTSMGSVEQCDLFNETSRSAPTSLRNQAPWQKPSSLPTSEGSVEKSSLPNSEISDENSDECNKKRTAWSPIRSVGSLLGLEANPDTDPHAEWDVTVWPERELPCAEADWYQASTLWSQVEAGAVGIPLNHLPNWFYGNNHTTGLEETPWRLKILESLKKLHQKSLKGFDNIELAIDMRSCVKTVECRCALIGSDNWEEVCIELEWVGAYNIDLATLTILSLEKNVVRWQTLLSEVVCIACTSEPGSPRLSIHTLSSASGSLSPLKIQFSGDLDLDDWLSHLTYVSCKVTHHEGSPGPNSIWAITKLGDVYVFDQDPLKEQQQKGELFLKEFKCKGVVVPWKKVLENGFTAGDSITVEGFITETCGRFAVNLECENEDNIALHINPRFDDGMVVIRNSLINGVWGTEEREGCVTFEKGTRISVTITCQKDGFKISFNGMVFTYFEHRIEPERIKQLRITGGLEPCRVNYGSKEVIVSLNEMFWRQMGGHLVTVETCAAGVTWGISADNTPWVYTGGWGGAFLGGLENSSVGINSMIDTCRCFVYENQRWNPLSGFTPRGLPTDRPMWSDSTGCHKRSKETTRLLSFHWTWTSDWYVDFLTPGGIDSDGWQYAVDFSTSFHPRKMMTDYVRRRRWARDCRLQTSGPWAEVGNTKVKSISLQVSTGLEWVCVWAVAVNGDTLFRKGVTVSNPMGDSWEHVACEQPLNSISCGCGNQVWAVSVTGSAYWRFGVTTSNPTGEVWELVEPPKGVAIKKVSVGRWAVWALDSEGKLYVRKEVTPVFPEGTHWQALTDPAIDKFLSVSASGDEVWAITSDGQVCKRLGVTCHNPVGLSWCLGLQANWSYISSRSYTSKTHPSSSFCFIV</sequence>
<dbReference type="InterPro" id="IPR006624">
    <property type="entry name" value="Beta-propeller_rpt_TECPR"/>
</dbReference>
<feature type="compositionally biased region" description="Polar residues" evidence="4">
    <location>
        <begin position="417"/>
        <end position="452"/>
    </location>
</feature>
<dbReference type="Pfam" id="PF00337">
    <property type="entry name" value="Gal-bind_lectin"/>
    <property type="match status" value="1"/>
</dbReference>
<dbReference type="GO" id="GO:0030246">
    <property type="term" value="F:carbohydrate binding"/>
    <property type="evidence" value="ECO:0007669"/>
    <property type="project" value="UniProtKB-KW"/>
</dbReference>
<comment type="similarity">
    <text evidence="1">Belongs to the TECPR1 family.</text>
</comment>
<feature type="domain" description="Galectin" evidence="5">
    <location>
        <begin position="740"/>
        <end position="869"/>
    </location>
</feature>
<dbReference type="InterPro" id="IPR013320">
    <property type="entry name" value="ConA-like_dom_sf"/>
</dbReference>
<dbReference type="AlphaFoldDB" id="A0A9P0HCS9"/>
<dbReference type="Pfam" id="PF19193">
    <property type="entry name" value="Tectonin"/>
    <property type="match status" value="1"/>
</dbReference>